<dbReference type="InterPro" id="IPR006620">
    <property type="entry name" value="Pro_4_hyd_alph"/>
</dbReference>
<evidence type="ECO:0000256" key="14">
    <source>
        <dbReference type="SAM" id="Phobius"/>
    </source>
</evidence>
<feature type="coiled-coil region" evidence="12">
    <location>
        <begin position="497"/>
        <end position="524"/>
    </location>
</feature>
<comment type="similarity">
    <text evidence="3">Belongs to the major facilitator superfamily. Folate-biopterin transporter (TC 2.A.71) family.</text>
</comment>
<evidence type="ECO:0000256" key="6">
    <source>
        <dbReference type="ARBA" id="ARBA00022723"/>
    </source>
</evidence>
<keyword evidence="17" id="KW-1185">Reference proteome</keyword>
<evidence type="ECO:0000256" key="11">
    <source>
        <dbReference type="ARBA" id="ARBA00023136"/>
    </source>
</evidence>
<dbReference type="RefSeq" id="XP_009037340.1">
    <property type="nucleotide sequence ID" value="XM_009039092.1"/>
</dbReference>
<dbReference type="SMART" id="SM00702">
    <property type="entry name" value="P4Hc"/>
    <property type="match status" value="1"/>
</dbReference>
<dbReference type="GO" id="GO:0016705">
    <property type="term" value="F:oxidoreductase activity, acting on paired donors, with incorporation or reduction of molecular oxygen"/>
    <property type="evidence" value="ECO:0007669"/>
    <property type="project" value="InterPro"/>
</dbReference>
<feature type="compositionally biased region" description="Pro residues" evidence="13">
    <location>
        <begin position="223"/>
        <end position="234"/>
    </location>
</feature>
<dbReference type="OrthoDB" id="754047at2759"/>
<name>F0YAN7_AURAN</name>
<evidence type="ECO:0000256" key="2">
    <source>
        <dbReference type="ARBA" id="ARBA00004141"/>
    </source>
</evidence>
<keyword evidence="9" id="KW-0560">Oxidoreductase</keyword>
<keyword evidence="12" id="KW-0175">Coiled coil</keyword>
<evidence type="ECO:0000256" key="13">
    <source>
        <dbReference type="SAM" id="MobiDB-lite"/>
    </source>
</evidence>
<dbReference type="PROSITE" id="PS50330">
    <property type="entry name" value="UIM"/>
    <property type="match status" value="1"/>
</dbReference>
<proteinExistence type="inferred from homology"/>
<dbReference type="GO" id="GO:0016020">
    <property type="term" value="C:membrane"/>
    <property type="evidence" value="ECO:0007669"/>
    <property type="project" value="UniProtKB-SubCell"/>
</dbReference>
<feature type="compositionally biased region" description="Basic and acidic residues" evidence="13">
    <location>
        <begin position="150"/>
        <end position="166"/>
    </location>
</feature>
<keyword evidence="4" id="KW-0813">Transport</keyword>
<feature type="region of interest" description="Disordered" evidence="13">
    <location>
        <begin position="1894"/>
        <end position="1947"/>
    </location>
</feature>
<feature type="transmembrane region" description="Helical" evidence="14">
    <location>
        <begin position="1348"/>
        <end position="1367"/>
    </location>
</feature>
<evidence type="ECO:0000256" key="4">
    <source>
        <dbReference type="ARBA" id="ARBA00022448"/>
    </source>
</evidence>
<feature type="transmembrane region" description="Helical" evidence="14">
    <location>
        <begin position="1422"/>
        <end position="1443"/>
    </location>
</feature>
<feature type="region of interest" description="Disordered" evidence="13">
    <location>
        <begin position="459"/>
        <end position="495"/>
    </location>
</feature>
<evidence type="ECO:0000313" key="17">
    <source>
        <dbReference type="Proteomes" id="UP000002729"/>
    </source>
</evidence>
<dbReference type="InterPro" id="IPR003903">
    <property type="entry name" value="UIM_dom"/>
</dbReference>
<dbReference type="EMBL" id="GL833129">
    <property type="protein sequence ID" value="EGB07974.1"/>
    <property type="molecule type" value="Genomic_DNA"/>
</dbReference>
<dbReference type="InterPro" id="IPR005123">
    <property type="entry name" value="Oxoglu/Fe-dep_dioxygenase_dom"/>
</dbReference>
<comment type="cofactor">
    <cofactor evidence="1">
        <name>L-ascorbate</name>
        <dbReference type="ChEBI" id="CHEBI:38290"/>
    </cofactor>
</comment>
<accession>F0YAN7</accession>
<feature type="transmembrane region" description="Helical" evidence="14">
    <location>
        <begin position="1463"/>
        <end position="1480"/>
    </location>
</feature>
<feature type="compositionally biased region" description="Low complexity" evidence="13">
    <location>
        <begin position="181"/>
        <end position="191"/>
    </location>
</feature>
<feature type="region of interest" description="Disordered" evidence="13">
    <location>
        <begin position="126"/>
        <end position="166"/>
    </location>
</feature>
<feature type="transmembrane region" description="Helical" evidence="14">
    <location>
        <begin position="1589"/>
        <end position="1611"/>
    </location>
</feature>
<dbReference type="SMART" id="SM00726">
    <property type="entry name" value="UIM"/>
    <property type="match status" value="2"/>
</dbReference>
<dbReference type="PROSITE" id="PS51471">
    <property type="entry name" value="FE2OG_OXY"/>
    <property type="match status" value="2"/>
</dbReference>
<feature type="domain" description="Fe2OG dioxygenase" evidence="15">
    <location>
        <begin position="677"/>
        <end position="795"/>
    </location>
</feature>
<dbReference type="SUPFAM" id="SSF103473">
    <property type="entry name" value="MFS general substrate transporter"/>
    <property type="match status" value="1"/>
</dbReference>
<dbReference type="Pfam" id="PF03092">
    <property type="entry name" value="BT1"/>
    <property type="match status" value="1"/>
</dbReference>
<dbReference type="InterPro" id="IPR039309">
    <property type="entry name" value="BT1"/>
</dbReference>
<dbReference type="GeneID" id="20224903"/>
<dbReference type="Pfam" id="PF13640">
    <property type="entry name" value="2OG-FeII_Oxy_3"/>
    <property type="match status" value="2"/>
</dbReference>
<feature type="region of interest" description="Disordered" evidence="13">
    <location>
        <begin position="181"/>
        <end position="248"/>
    </location>
</feature>
<dbReference type="GO" id="GO:0005506">
    <property type="term" value="F:iron ion binding"/>
    <property type="evidence" value="ECO:0007669"/>
    <property type="project" value="InterPro"/>
</dbReference>
<dbReference type="InterPro" id="IPR036259">
    <property type="entry name" value="MFS_trans_sf"/>
</dbReference>
<dbReference type="InParanoid" id="F0YAN7"/>
<evidence type="ECO:0000256" key="9">
    <source>
        <dbReference type="ARBA" id="ARBA00023002"/>
    </source>
</evidence>
<feature type="domain" description="Fe2OG dioxygenase" evidence="15">
    <location>
        <begin position="298"/>
        <end position="431"/>
    </location>
</feature>
<dbReference type="PANTHER" id="PTHR31585">
    <property type="entry name" value="FOLATE-BIOPTERIN TRANSPORTER 1, CHLOROPLASTIC"/>
    <property type="match status" value="1"/>
</dbReference>
<feature type="region of interest" description="Disordered" evidence="13">
    <location>
        <begin position="1976"/>
        <end position="2023"/>
    </location>
</feature>
<dbReference type="GO" id="GO:0031418">
    <property type="term" value="F:L-ascorbic acid binding"/>
    <property type="evidence" value="ECO:0007669"/>
    <property type="project" value="InterPro"/>
</dbReference>
<sequence>MVLKEVRRVNAGSVAKRQQLRSNANARKAEEEARATEQVLAAAWSVGADNRRQQRDAEAEARARQKDARDDLKLSALRAESELTGDAPRIVNRKLQKKSQSADDLLGMALMEEACKAQRKRDKAAAAAAAAAQKSSSPRGSRDVVFPDGDDMRDVPRNTNRDVDVDEARTLDDAVALLDSMSKSSASKSESNLAGLAKGMRRTGSSATLGARRGVRKVSSKPPAAPRGGPPTNPEKPANQTMSAEGEKRERIGIVSPNESLDSCVPAFTLRASGAGVGAAVCAYRKSTGGDDDEALLVPRVVQMGLYDGSGGTCAGYRAHKDNGGAVDVAGGRLADWRHKGDRDRLGAPRPQSNYRELTAVLYLNDPVGVEGGAGGELRCHCVDEVRRKRSTVDVEPEPGRLVLFRSRQLLHEVLPVRQWQRVAVTLWLLLPMPRIPPAKPPAPAPAGRRRVRVRVGKKPPELEAPAPQPVIELEAPAPPPPAPPPEVEVPAAPPPAADLDAEIRETEEKLRRLRAAREAQQQQTLAASSAAAVGDGFVSVKVTDDGDAARRRTNDLNRAAMRAGAQLAECVPASACRPSKVVWDALNRGDLVENPGGLWGVLRGAVPEAACAALRQIVLERCPLANRQPDVRGDGVAWLPLFRKDDDAWNAAFAPARELLAGVGPALDGFYKRDAPLLVPRNVQVAVYDGTTMNGGYGAHRDNAFRDTVSVTENHRAATAILYLDGRPDSGTGGELRCHVGAAAEDREGATATETVDILPEPGTLVVFDSRTMLHEVRPLAGWKRVALTVWLLRRPQEPVQPRTEDLRTILAALAMRGAYFVGSGGVPAEFRSSRSVATFSFREAAADPVPRVLHGGPVGWKIADRQKSLAKSASLGAMSPWATSQGRSGTRGGTRKGPRPGGPPRPERIEERFDMDPEGPWRILAVHADGTNEMRGRPATSPAILKEITAPIRKFGRVSQKHCDMLMDLLRRSGQTGVISVKVLGWEHVQPQLEETQRMRDANKVAITRMSSGKHKSMTWLGLDRHRENLHRMNCSLTERKEERTPAEEKKLLGEEQRDKDISSVSAGRTWFHTKPTRSFDFGKWRKWCGGASYLEPFDPDRDYEDFWYRDEVQWRDGRGWRYSWLADLYAFPNWSLACHYFNVGVALNLLATPVSFYLVESLNASAAVTNTYAALTYLPWCLKVFFGLQSDLVPVFGTHRRFYYALGWVIFFLCNCELWREGEPGIASTLLLSFVMTMGCLMSDTVADAIILECTTAGEAEADTGRMRTHGYLVRQVGSTLGSLGGAVIYNSKSDGGDWSWGFTIAQCFALQALFVGLTIFPLVPFMYELPVKLKGDAKALWRDMWNFVANDGVWVPLMYLYFYNLCFVSNPAWYNFLYDGLDFSNFAVGMLYTVGSLLSVVGLYVYEKVFFKTAWRPLYLWVTVISAGFSLLQVLLVTGETFGLPKILFATGDVSLQDFVQMLTFIPMCVMFFASGRRPAAAMIPKGTEGTAYAMLSTWQNVAAEVGYDVGTSLDCGVNVSNSALEKGNWTGVLKLTIICGCIQFLPVFGIYVETPRDKVKLLPNDIAETTAQCERGRSSWWGAFAFFFLFSASIVVSLGQALYAVAAQQRLLDAALLASAAEAAAPDADLERALAMSLEAKGPPDLERATALSLAAAAASGDADDADLERALAMSLADGGAPVKPEAPRPETPDAATAARVAQLLGFGFSREDAERGAARCSTADEAVIWLVEERARVDDCRAVDAARERSEADADAAKARRAALAKVDEEELAFGVGENAYRKRAALLDAPDAAAVAVFGAPALRALLLDDAKPRARRELLRLLSLARDAARWYPRHAMACLDRRLRALEGDEDALRLEADRFSDALFKFSGGGVPAFFLGDAAAEPDDGEVELRPAPPRDAADVIDSDRAPVSGQMRTKAPSPPSSEHQTAPSGAVPMAGPVILPVTSQQTGGWGTSTCVHSPVRESILSTQGSAEPTSCAVQQSQPPRPSPFSPTGPTCHASWSSRSMPPGQTGMRTSTLLDIWLTKTHFVTGS</sequence>
<keyword evidence="5 14" id="KW-0812">Transmembrane</keyword>
<gene>
    <name evidence="16" type="ORF">AURANDRAFT_64577</name>
</gene>
<feature type="transmembrane region" description="Helical" evidence="14">
    <location>
        <begin position="1304"/>
        <end position="1327"/>
    </location>
</feature>
<feature type="region of interest" description="Disordered" evidence="13">
    <location>
        <begin position="875"/>
        <end position="914"/>
    </location>
</feature>
<dbReference type="Proteomes" id="UP000002729">
    <property type="component" value="Unassembled WGS sequence"/>
</dbReference>
<feature type="compositionally biased region" description="Basic and acidic residues" evidence="13">
    <location>
        <begin position="1907"/>
        <end position="1916"/>
    </location>
</feature>
<feature type="compositionally biased region" description="Basic and acidic residues" evidence="13">
    <location>
        <begin position="49"/>
        <end position="69"/>
    </location>
</feature>
<evidence type="ECO:0000256" key="10">
    <source>
        <dbReference type="ARBA" id="ARBA00023004"/>
    </source>
</evidence>
<feature type="transmembrane region" description="Helical" evidence="14">
    <location>
        <begin position="1387"/>
        <end position="1410"/>
    </location>
</feature>
<organism evidence="17">
    <name type="scientific">Aureococcus anophagefferens</name>
    <name type="common">Harmful bloom alga</name>
    <dbReference type="NCBI Taxonomy" id="44056"/>
    <lineage>
        <taxon>Eukaryota</taxon>
        <taxon>Sar</taxon>
        <taxon>Stramenopiles</taxon>
        <taxon>Ochrophyta</taxon>
        <taxon>Pelagophyceae</taxon>
        <taxon>Pelagomonadales</taxon>
        <taxon>Pelagomonadaceae</taxon>
        <taxon>Aureococcus</taxon>
    </lineage>
</organism>
<evidence type="ECO:0000256" key="7">
    <source>
        <dbReference type="ARBA" id="ARBA00022964"/>
    </source>
</evidence>
<dbReference type="eggNOG" id="ENOG502RXD7">
    <property type="taxonomic scope" value="Eukaryota"/>
</dbReference>
<dbReference type="Gene3D" id="2.60.120.620">
    <property type="entry name" value="q2cbj1_9rhob like domain"/>
    <property type="match status" value="2"/>
</dbReference>
<keyword evidence="8 14" id="KW-1133">Transmembrane helix</keyword>
<evidence type="ECO:0000256" key="1">
    <source>
        <dbReference type="ARBA" id="ARBA00001961"/>
    </source>
</evidence>
<keyword evidence="6" id="KW-0479">Metal-binding</keyword>
<keyword evidence="10" id="KW-0408">Iron</keyword>
<protein>
    <recommendedName>
        <fullName evidence="15">Fe2OG dioxygenase domain-containing protein</fullName>
    </recommendedName>
</protein>
<evidence type="ECO:0000259" key="15">
    <source>
        <dbReference type="PROSITE" id="PS51471"/>
    </source>
</evidence>
<dbReference type="PANTHER" id="PTHR31585:SF5">
    <property type="entry name" value="RNA-BINDING S4 DOMAIN-CONTAINING PROTEIN"/>
    <property type="match status" value="1"/>
</dbReference>
<dbReference type="Gene3D" id="1.20.1250.20">
    <property type="entry name" value="MFS general substrate transporter like domains"/>
    <property type="match status" value="1"/>
</dbReference>
<dbReference type="KEGG" id="aaf:AURANDRAFT_64577"/>
<feature type="region of interest" description="Disordered" evidence="13">
    <location>
        <begin position="47"/>
        <end position="69"/>
    </location>
</feature>
<evidence type="ECO:0000256" key="5">
    <source>
        <dbReference type="ARBA" id="ARBA00022692"/>
    </source>
</evidence>
<keyword evidence="11 14" id="KW-0472">Membrane</keyword>
<evidence type="ECO:0000256" key="3">
    <source>
        <dbReference type="ARBA" id="ARBA00007015"/>
    </source>
</evidence>
<feature type="compositionally biased region" description="Polar residues" evidence="13">
    <location>
        <begin position="1976"/>
        <end position="1989"/>
    </location>
</feature>
<dbReference type="Pfam" id="PF02809">
    <property type="entry name" value="UIM"/>
    <property type="match status" value="3"/>
</dbReference>
<feature type="compositionally biased region" description="Pro residues" evidence="13">
    <location>
        <begin position="477"/>
        <end position="495"/>
    </location>
</feature>
<evidence type="ECO:0000256" key="12">
    <source>
        <dbReference type="SAM" id="Coils"/>
    </source>
</evidence>
<evidence type="ECO:0000256" key="8">
    <source>
        <dbReference type="ARBA" id="ARBA00022989"/>
    </source>
</evidence>
<comment type="subcellular location">
    <subcellularLocation>
        <location evidence="2">Membrane</location>
        <topology evidence="2">Multi-pass membrane protein</topology>
    </subcellularLocation>
</comment>
<evidence type="ECO:0000313" key="16">
    <source>
        <dbReference type="EMBL" id="EGB07974.1"/>
    </source>
</evidence>
<dbReference type="InterPro" id="IPR044862">
    <property type="entry name" value="Pro_4_hyd_alph_FE2OG_OXY"/>
</dbReference>
<reference evidence="16 17" key="1">
    <citation type="journal article" date="2011" name="Proc. Natl. Acad. Sci. U.S.A.">
        <title>Niche of harmful alga Aureococcus anophagefferens revealed through ecogenomics.</title>
        <authorList>
            <person name="Gobler C.J."/>
            <person name="Berry D.L."/>
            <person name="Dyhrman S.T."/>
            <person name="Wilhelm S.W."/>
            <person name="Salamov A."/>
            <person name="Lobanov A.V."/>
            <person name="Zhang Y."/>
            <person name="Collier J.L."/>
            <person name="Wurch L.L."/>
            <person name="Kustka A.B."/>
            <person name="Dill B.D."/>
            <person name="Shah M."/>
            <person name="VerBerkmoes N.C."/>
            <person name="Kuo A."/>
            <person name="Terry A."/>
            <person name="Pangilinan J."/>
            <person name="Lindquist E.A."/>
            <person name="Lucas S."/>
            <person name="Paulsen I.T."/>
            <person name="Hattenrath-Lehmann T.K."/>
            <person name="Talmage S.C."/>
            <person name="Walker E.A."/>
            <person name="Koch F."/>
            <person name="Burson A.M."/>
            <person name="Marcoval M.A."/>
            <person name="Tang Y.Z."/>
            <person name="Lecleir G.R."/>
            <person name="Coyne K.J."/>
            <person name="Berg G.M."/>
            <person name="Bertrand E.M."/>
            <person name="Saito M.A."/>
            <person name="Gladyshev V.N."/>
            <person name="Grigoriev I.V."/>
        </authorList>
    </citation>
    <scope>NUCLEOTIDE SEQUENCE [LARGE SCALE GENOMIC DNA]</scope>
    <source>
        <strain evidence="17">CCMP 1984</strain>
    </source>
</reference>
<dbReference type="GO" id="GO:0051213">
    <property type="term" value="F:dioxygenase activity"/>
    <property type="evidence" value="ECO:0007669"/>
    <property type="project" value="UniProtKB-KW"/>
</dbReference>
<keyword evidence="7" id="KW-0223">Dioxygenase</keyword>